<sequence>MSEKILILEEQEFERFRKYCKERGFDLSYKRGEDIKISRFSSNEKRRAELEREAVNRDSKIVKRQNQKATFYDIAEYEKERWNNAFQEICEEFKEKNKEVKSW</sequence>
<evidence type="ECO:0000313" key="2">
    <source>
        <dbReference type="Proteomes" id="UP000229054"/>
    </source>
</evidence>
<comment type="caution">
    <text evidence="1">The sequence shown here is derived from an EMBL/GenBank/DDBJ whole genome shotgun (WGS) entry which is preliminary data.</text>
</comment>
<dbReference type="EMBL" id="PCRN01000094">
    <property type="protein sequence ID" value="PIP22059.1"/>
    <property type="molecule type" value="Genomic_DNA"/>
</dbReference>
<gene>
    <name evidence="1" type="ORF">COX38_02780</name>
</gene>
<accession>A0A2G9YS49</accession>
<reference evidence="1 2" key="1">
    <citation type="submission" date="2017-09" db="EMBL/GenBank/DDBJ databases">
        <title>Depth-based differentiation of microbial function through sediment-hosted aquifers and enrichment of novel symbionts in the deep terrestrial subsurface.</title>
        <authorList>
            <person name="Probst A.J."/>
            <person name="Ladd B."/>
            <person name="Jarett J.K."/>
            <person name="Geller-Mcgrath D.E."/>
            <person name="Sieber C.M."/>
            <person name="Emerson J.B."/>
            <person name="Anantharaman K."/>
            <person name="Thomas B.C."/>
            <person name="Malmstrom R."/>
            <person name="Stieglmeier M."/>
            <person name="Klingl A."/>
            <person name="Woyke T."/>
            <person name="Ryan C.M."/>
            <person name="Banfield J.F."/>
        </authorList>
    </citation>
    <scope>NUCLEOTIDE SEQUENCE [LARGE SCALE GENOMIC DNA]</scope>
    <source>
        <strain evidence="1">CG23_combo_of_CG06-09_8_20_14_all_39_25</strain>
    </source>
</reference>
<organism evidence="1 2">
    <name type="scientific">Candidatus Nealsonbacteria bacterium CG23_combo_of_CG06-09_8_20_14_all_39_25</name>
    <dbReference type="NCBI Taxonomy" id="1974723"/>
    <lineage>
        <taxon>Bacteria</taxon>
        <taxon>Candidatus Nealsoniibacteriota</taxon>
    </lineage>
</organism>
<proteinExistence type="predicted"/>
<dbReference type="Proteomes" id="UP000229054">
    <property type="component" value="Unassembled WGS sequence"/>
</dbReference>
<protein>
    <submittedName>
        <fullName evidence="1">Uncharacterized protein</fullName>
    </submittedName>
</protein>
<name>A0A2G9YS49_9BACT</name>
<evidence type="ECO:0000313" key="1">
    <source>
        <dbReference type="EMBL" id="PIP22059.1"/>
    </source>
</evidence>
<dbReference type="AlphaFoldDB" id="A0A2G9YS49"/>